<evidence type="ECO:0000256" key="8">
    <source>
        <dbReference type="ARBA" id="ARBA00022840"/>
    </source>
</evidence>
<dbReference type="InterPro" id="IPR041616">
    <property type="entry name" value="PheRS_beta_core"/>
</dbReference>
<dbReference type="EMBL" id="CP015106">
    <property type="protein sequence ID" value="ASJ14323.1"/>
    <property type="molecule type" value="Genomic_DNA"/>
</dbReference>
<dbReference type="GeneID" id="33327964"/>
<evidence type="ECO:0000259" key="13">
    <source>
        <dbReference type="PROSITE" id="PS51483"/>
    </source>
</evidence>
<dbReference type="SMART" id="SM00874">
    <property type="entry name" value="B5"/>
    <property type="match status" value="1"/>
</dbReference>
<feature type="binding site" evidence="12">
    <location>
        <position position="374"/>
    </location>
    <ligand>
        <name>Mg(2+)</name>
        <dbReference type="ChEBI" id="CHEBI:18420"/>
        <note>shared with alpha subunit</note>
    </ligand>
</feature>
<dbReference type="InterPro" id="IPR009061">
    <property type="entry name" value="DNA-bd_dom_put_sf"/>
</dbReference>
<evidence type="ECO:0000256" key="10">
    <source>
        <dbReference type="ARBA" id="ARBA00022917"/>
    </source>
</evidence>
<dbReference type="GO" id="GO:0004826">
    <property type="term" value="F:phenylalanine-tRNA ligase activity"/>
    <property type="evidence" value="ECO:0007669"/>
    <property type="project" value="UniProtKB-UniRule"/>
</dbReference>
<dbReference type="Proteomes" id="UP000250085">
    <property type="component" value="Chromosome"/>
</dbReference>
<gene>
    <name evidence="12" type="primary">pheT</name>
    <name evidence="14" type="ORF">A3L10_03910</name>
</gene>
<dbReference type="FunFam" id="3.30.930.10:FF:000132">
    <property type="entry name" value="Phenylalanine--tRNA ligase beta subunit"/>
    <property type="match status" value="1"/>
</dbReference>
<keyword evidence="8 12" id="KW-0067">ATP-binding</keyword>
<dbReference type="FunFam" id="3.30.56.10:FF:000011">
    <property type="entry name" value="Phenylalanine--tRNA ligase beta subunit"/>
    <property type="match status" value="1"/>
</dbReference>
<dbReference type="GO" id="GO:0006432">
    <property type="term" value="P:phenylalanyl-tRNA aminoacylation"/>
    <property type="evidence" value="ECO:0007669"/>
    <property type="project" value="UniProtKB-UniRule"/>
</dbReference>
<comment type="subunit">
    <text evidence="12">Tetramer of two alpha and two beta subunits.</text>
</comment>
<dbReference type="AlphaFoldDB" id="A0A2Z2N181"/>
<keyword evidence="6 12" id="KW-0479">Metal-binding</keyword>
<evidence type="ECO:0000256" key="7">
    <source>
        <dbReference type="ARBA" id="ARBA00022741"/>
    </source>
</evidence>
<dbReference type="InterPro" id="IPR045060">
    <property type="entry name" value="Phe-tRNA-ligase_IIc_bsu"/>
</dbReference>
<dbReference type="SMART" id="SM00873">
    <property type="entry name" value="B3_4"/>
    <property type="match status" value="1"/>
</dbReference>
<evidence type="ECO:0000256" key="4">
    <source>
        <dbReference type="ARBA" id="ARBA00022490"/>
    </source>
</evidence>
<evidence type="ECO:0000256" key="1">
    <source>
        <dbReference type="ARBA" id="ARBA00001946"/>
    </source>
</evidence>
<evidence type="ECO:0000313" key="15">
    <source>
        <dbReference type="Proteomes" id="UP000250085"/>
    </source>
</evidence>
<dbReference type="RefSeq" id="WP_088866492.1">
    <property type="nucleotide sequence ID" value="NZ_CP015106.1"/>
</dbReference>
<dbReference type="SUPFAM" id="SSF56037">
    <property type="entry name" value="PheT/TilS domain"/>
    <property type="match status" value="1"/>
</dbReference>
<dbReference type="InterPro" id="IPR022918">
    <property type="entry name" value="Phe_tRNA_ligase_beta2_arc"/>
</dbReference>
<dbReference type="GO" id="GO:0005524">
    <property type="term" value="F:ATP binding"/>
    <property type="evidence" value="ECO:0007669"/>
    <property type="project" value="UniProtKB-UniRule"/>
</dbReference>
<dbReference type="InterPro" id="IPR045864">
    <property type="entry name" value="aa-tRNA-synth_II/BPL/LPL"/>
</dbReference>
<protein>
    <recommendedName>
        <fullName evidence="12">Phenylalanine--tRNA ligase beta subunit</fullName>
        <ecNumber evidence="12">6.1.1.20</ecNumber>
    </recommendedName>
    <alternativeName>
        <fullName evidence="12">Phenylalanyl-tRNA synthetase beta subunit</fullName>
        <shortName evidence="12">PheRS</shortName>
    </alternativeName>
</protein>
<dbReference type="EC" id="6.1.1.20" evidence="12"/>
<keyword evidence="4 12" id="KW-0963">Cytoplasm</keyword>
<dbReference type="HAMAP" id="MF_00284">
    <property type="entry name" value="Phe_tRNA_synth_beta2"/>
    <property type="match status" value="1"/>
</dbReference>
<dbReference type="InterPro" id="IPR004531">
    <property type="entry name" value="Phe-tRNA-synth_IIc_bsu_arc_euk"/>
</dbReference>
<dbReference type="CDD" id="cd00769">
    <property type="entry name" value="PheRS_beta_core"/>
    <property type="match status" value="1"/>
</dbReference>
<feature type="domain" description="B5" evidence="13">
    <location>
        <begin position="312"/>
        <end position="387"/>
    </location>
</feature>
<dbReference type="PANTHER" id="PTHR10947:SF0">
    <property type="entry name" value="PHENYLALANINE--TRNA LIGASE BETA SUBUNIT"/>
    <property type="match status" value="1"/>
</dbReference>
<dbReference type="PANTHER" id="PTHR10947">
    <property type="entry name" value="PHENYLALANYL-TRNA SYNTHETASE BETA CHAIN AND LEUCINE-RICH REPEAT-CONTAINING PROTEIN 47"/>
    <property type="match status" value="1"/>
</dbReference>
<name>A0A2Z2N181_9EURY</name>
<dbReference type="SUPFAM" id="SSF55681">
    <property type="entry name" value="Class II aaRS and biotin synthetases"/>
    <property type="match status" value="1"/>
</dbReference>
<dbReference type="SUPFAM" id="SSF46955">
    <property type="entry name" value="Putative DNA-binding domain"/>
    <property type="match status" value="2"/>
</dbReference>
<feature type="binding site" evidence="12">
    <location>
        <position position="371"/>
    </location>
    <ligand>
        <name>Mg(2+)</name>
        <dbReference type="ChEBI" id="CHEBI:18420"/>
        <note>shared with alpha subunit</note>
    </ligand>
</feature>
<dbReference type="KEGG" id="trl:A3L10_03910"/>
<dbReference type="OrthoDB" id="10073at2157"/>
<comment type="similarity">
    <text evidence="3 12">Belongs to the phenylalanyl-tRNA synthetase beta subunit family. Type 2 subfamily.</text>
</comment>
<reference evidence="14 15" key="1">
    <citation type="submission" date="2016-04" db="EMBL/GenBank/DDBJ databases">
        <title>Complete genome sequence of Thermococcus radiotolerans type strain EJ2.</title>
        <authorList>
            <person name="Oger P.M."/>
        </authorList>
    </citation>
    <scope>NUCLEOTIDE SEQUENCE [LARGE SCALE GENOMIC DNA]</scope>
    <source>
        <strain evidence="14 15">EJ2</strain>
    </source>
</reference>
<evidence type="ECO:0000256" key="6">
    <source>
        <dbReference type="ARBA" id="ARBA00022723"/>
    </source>
</evidence>
<dbReference type="Pfam" id="PF17759">
    <property type="entry name" value="tRNA_synthFbeta"/>
    <property type="match status" value="1"/>
</dbReference>
<keyword evidence="9 12" id="KW-0460">Magnesium</keyword>
<evidence type="ECO:0000256" key="11">
    <source>
        <dbReference type="ARBA" id="ARBA00023146"/>
    </source>
</evidence>
<keyword evidence="10 12" id="KW-0648">Protein biosynthesis</keyword>
<feature type="binding site" evidence="12">
    <location>
        <position position="375"/>
    </location>
    <ligand>
        <name>Mg(2+)</name>
        <dbReference type="ChEBI" id="CHEBI:18420"/>
        <note>shared with alpha subunit</note>
    </ligand>
</feature>
<dbReference type="Pfam" id="PF03484">
    <property type="entry name" value="B5"/>
    <property type="match status" value="1"/>
</dbReference>
<evidence type="ECO:0000256" key="3">
    <source>
        <dbReference type="ARBA" id="ARBA00007438"/>
    </source>
</evidence>
<proteinExistence type="inferred from homology"/>
<keyword evidence="5 12" id="KW-0436">Ligase</keyword>
<comment type="subcellular location">
    <subcellularLocation>
        <location evidence="2 12">Cytoplasm</location>
    </subcellularLocation>
</comment>
<dbReference type="InterPro" id="IPR005146">
    <property type="entry name" value="B3/B4_tRNA-bd"/>
</dbReference>
<dbReference type="GO" id="GO:0000287">
    <property type="term" value="F:magnesium ion binding"/>
    <property type="evidence" value="ECO:0007669"/>
    <property type="project" value="InterPro"/>
</dbReference>
<evidence type="ECO:0000256" key="9">
    <source>
        <dbReference type="ARBA" id="ARBA00022842"/>
    </source>
</evidence>
<dbReference type="NCBIfam" id="TIGR00471">
    <property type="entry name" value="pheT_arch"/>
    <property type="match status" value="1"/>
</dbReference>
<keyword evidence="7 12" id="KW-0547">Nucleotide-binding</keyword>
<dbReference type="Gene3D" id="3.30.930.10">
    <property type="entry name" value="Bira Bifunctional Protein, Domain 2"/>
    <property type="match status" value="1"/>
</dbReference>
<organism evidence="14 15">
    <name type="scientific">Thermococcus radiotolerans</name>
    <dbReference type="NCBI Taxonomy" id="187880"/>
    <lineage>
        <taxon>Archaea</taxon>
        <taxon>Methanobacteriati</taxon>
        <taxon>Methanobacteriota</taxon>
        <taxon>Thermococci</taxon>
        <taxon>Thermococcales</taxon>
        <taxon>Thermococcaceae</taxon>
        <taxon>Thermococcus</taxon>
    </lineage>
</organism>
<keyword evidence="15" id="KW-1185">Reference proteome</keyword>
<evidence type="ECO:0000313" key="14">
    <source>
        <dbReference type="EMBL" id="ASJ14323.1"/>
    </source>
</evidence>
<dbReference type="Gene3D" id="3.50.40.10">
    <property type="entry name" value="Phenylalanyl-trna Synthetase, Chain B, domain 3"/>
    <property type="match status" value="1"/>
</dbReference>
<dbReference type="PROSITE" id="PS51483">
    <property type="entry name" value="B5"/>
    <property type="match status" value="1"/>
</dbReference>
<dbReference type="FunFam" id="3.50.40.10:FF:000003">
    <property type="entry name" value="Phenylalanine--tRNA ligase beta subunit"/>
    <property type="match status" value="1"/>
</dbReference>
<comment type="catalytic activity">
    <reaction evidence="12">
        <text>tRNA(Phe) + L-phenylalanine + ATP = L-phenylalanyl-tRNA(Phe) + AMP + diphosphate + H(+)</text>
        <dbReference type="Rhea" id="RHEA:19413"/>
        <dbReference type="Rhea" id="RHEA-COMP:9668"/>
        <dbReference type="Rhea" id="RHEA-COMP:9699"/>
        <dbReference type="ChEBI" id="CHEBI:15378"/>
        <dbReference type="ChEBI" id="CHEBI:30616"/>
        <dbReference type="ChEBI" id="CHEBI:33019"/>
        <dbReference type="ChEBI" id="CHEBI:58095"/>
        <dbReference type="ChEBI" id="CHEBI:78442"/>
        <dbReference type="ChEBI" id="CHEBI:78531"/>
        <dbReference type="ChEBI" id="CHEBI:456215"/>
        <dbReference type="EC" id="6.1.1.20"/>
    </reaction>
</comment>
<evidence type="ECO:0000256" key="2">
    <source>
        <dbReference type="ARBA" id="ARBA00004496"/>
    </source>
</evidence>
<accession>A0A2Z2N181</accession>
<evidence type="ECO:0000256" key="5">
    <source>
        <dbReference type="ARBA" id="ARBA00022598"/>
    </source>
</evidence>
<feature type="binding site" evidence="12">
    <location>
        <position position="365"/>
    </location>
    <ligand>
        <name>Mg(2+)</name>
        <dbReference type="ChEBI" id="CHEBI:18420"/>
        <note>shared with alpha subunit</note>
    </ligand>
</feature>
<dbReference type="GO" id="GO:0003723">
    <property type="term" value="F:RNA binding"/>
    <property type="evidence" value="ECO:0007669"/>
    <property type="project" value="InterPro"/>
</dbReference>
<dbReference type="Pfam" id="PF03483">
    <property type="entry name" value="B3_4"/>
    <property type="match status" value="1"/>
</dbReference>
<dbReference type="InterPro" id="IPR005147">
    <property type="entry name" value="tRNA_synthase_B5-dom"/>
</dbReference>
<dbReference type="GO" id="GO:0009328">
    <property type="term" value="C:phenylalanine-tRNA ligase complex"/>
    <property type="evidence" value="ECO:0007669"/>
    <property type="project" value="TreeGrafter"/>
</dbReference>
<dbReference type="Gene3D" id="3.30.56.10">
    <property type="match status" value="2"/>
</dbReference>
<dbReference type="InterPro" id="IPR020825">
    <property type="entry name" value="Phe-tRNA_synthase-like_B3/B4"/>
</dbReference>
<evidence type="ECO:0000256" key="12">
    <source>
        <dbReference type="HAMAP-Rule" id="MF_00284"/>
    </source>
</evidence>
<comment type="cofactor">
    <cofactor evidence="1 12">
        <name>Mg(2+)</name>
        <dbReference type="ChEBI" id="CHEBI:18420"/>
    </cofactor>
</comment>
<sequence length="601" mass="68954">MPKFDVSKADLERLVGKTFTVEEWEDLFLYAKCELDDVWEENGEIYFKADSKDTNRPDLWSAEGIARQIRWALGFESGLPKYDVEESGVTVYVDEKLKNIRPYGVYAIVEGLSLDEEALKQMINLQEKVALTFGRRRREVAIGIFDFDKVKPPIYYRAAEKSEKFVPLGFEEELTLEEILEKHEKGKEYGHLIKDKPYYPLLVDSEGKVLSMPPIINSEITGRVTTETRNVFVDVTGWDLKKIMLALNVVVTALAERGGRIKSVRVVYPEDADVYLAPTIIAQFFDDFKSHEDVWHAVRNLLGWKVIESPDLTPKSFEVELDYIKRLTGLELSDGDVRNLLERMMYDVELVDGKARLLYPAFRDDIMHARDVLEDVLIAYGYNEIEPEEPKLAVQGRGDKFIEFEDAVRELMVGFGLQEVMTFNLTNRDNQYTRMNLPCGDYSNHPPAELVEIENPISPKWSALRGWLTPSLLDFLSQNTHEEYPQRIFEVGKVTLIDEGRETKTVSESKLAVALAHPRVTFTEAKEILESAMRHLGFEYGLEEIEHPSFIPGRVGRIIVNGKEIGIIGEIHPAVLENWGIEMPVAAFELFLRPLYREPYL</sequence>
<keyword evidence="11 12" id="KW-0030">Aminoacyl-tRNA synthetase</keyword>